<gene>
    <name evidence="2" type="ORF">CDL12_16147</name>
</gene>
<dbReference type="InterPro" id="IPR036249">
    <property type="entry name" value="Thioredoxin-like_sf"/>
</dbReference>
<evidence type="ECO:0000259" key="1">
    <source>
        <dbReference type="Pfam" id="PF00085"/>
    </source>
</evidence>
<dbReference type="Gene3D" id="3.40.30.10">
    <property type="entry name" value="Glutaredoxin"/>
    <property type="match status" value="1"/>
</dbReference>
<proteinExistence type="predicted"/>
<reference evidence="3" key="1">
    <citation type="journal article" date="2018" name="Gigascience">
        <title>Genome assembly of the Pink Ipe (Handroanthus impetiginosus, Bignoniaceae), a highly valued, ecologically keystone Neotropical timber forest tree.</title>
        <authorList>
            <person name="Silva-Junior O.B."/>
            <person name="Grattapaglia D."/>
            <person name="Novaes E."/>
            <person name="Collevatti R.G."/>
        </authorList>
    </citation>
    <scope>NUCLEOTIDE SEQUENCE [LARGE SCALE GENOMIC DNA]</scope>
    <source>
        <strain evidence="3">cv. UFG-1</strain>
    </source>
</reference>
<organism evidence="2 3">
    <name type="scientific">Handroanthus impetiginosus</name>
    <dbReference type="NCBI Taxonomy" id="429701"/>
    <lineage>
        <taxon>Eukaryota</taxon>
        <taxon>Viridiplantae</taxon>
        <taxon>Streptophyta</taxon>
        <taxon>Embryophyta</taxon>
        <taxon>Tracheophyta</taxon>
        <taxon>Spermatophyta</taxon>
        <taxon>Magnoliopsida</taxon>
        <taxon>eudicotyledons</taxon>
        <taxon>Gunneridae</taxon>
        <taxon>Pentapetalae</taxon>
        <taxon>asterids</taxon>
        <taxon>lamiids</taxon>
        <taxon>Lamiales</taxon>
        <taxon>Bignoniaceae</taxon>
        <taxon>Crescentiina</taxon>
        <taxon>Tabebuia alliance</taxon>
        <taxon>Handroanthus</taxon>
    </lineage>
</organism>
<evidence type="ECO:0000313" key="2">
    <source>
        <dbReference type="EMBL" id="PIN11255.1"/>
    </source>
</evidence>
<dbReference type="CDD" id="cd02947">
    <property type="entry name" value="TRX_family"/>
    <property type="match status" value="1"/>
</dbReference>
<dbReference type="PANTHER" id="PTHR10438">
    <property type="entry name" value="THIOREDOXIN"/>
    <property type="match status" value="1"/>
</dbReference>
<accession>A0A2G9H182</accession>
<name>A0A2G9H182_9LAMI</name>
<dbReference type="GO" id="GO:0016656">
    <property type="term" value="F:monodehydroascorbate reductase (NADH) activity"/>
    <property type="evidence" value="ECO:0007669"/>
    <property type="project" value="UniProtKB-EC"/>
</dbReference>
<dbReference type="EC" id="1.6.5.4" evidence="2"/>
<dbReference type="PANTHER" id="PTHR10438:SF242">
    <property type="entry name" value="THIOREDOXIN-LIKE PROTEIN CXXS1"/>
    <property type="match status" value="1"/>
</dbReference>
<dbReference type="InterPro" id="IPR013766">
    <property type="entry name" value="Thioredoxin_domain"/>
</dbReference>
<dbReference type="Proteomes" id="UP000231279">
    <property type="component" value="Unassembled WGS sequence"/>
</dbReference>
<dbReference type="Pfam" id="PF00085">
    <property type="entry name" value="Thioredoxin"/>
    <property type="match status" value="1"/>
</dbReference>
<dbReference type="AlphaFoldDB" id="A0A2G9H182"/>
<keyword evidence="2" id="KW-0560">Oxidoreductase</keyword>
<dbReference type="SUPFAM" id="SSF52833">
    <property type="entry name" value="Thioredoxin-like"/>
    <property type="match status" value="1"/>
</dbReference>
<dbReference type="STRING" id="429701.A0A2G9H182"/>
<dbReference type="EMBL" id="NKXS01002991">
    <property type="protein sequence ID" value="PIN11255.1"/>
    <property type="molecule type" value="Genomic_DNA"/>
</dbReference>
<keyword evidence="3" id="KW-1185">Reference proteome</keyword>
<protein>
    <submittedName>
        <fullName evidence="2">Monodehydroascorbate reductase (NADH)</fullName>
        <ecNumber evidence="2">1.6.5.4</ecNumber>
    </submittedName>
</protein>
<dbReference type="OrthoDB" id="10263751at2759"/>
<evidence type="ECO:0000313" key="3">
    <source>
        <dbReference type="Proteomes" id="UP000231279"/>
    </source>
</evidence>
<sequence>MTSEQKPMQHRVAKVDSEITWDMFLSQANNHGLYIKVVVHFSAFWCMPSIAMKPFFEELALTHQDILFLLVDVDEIKEVT</sequence>
<feature type="domain" description="Thioredoxin" evidence="1">
    <location>
        <begin position="35"/>
        <end position="79"/>
    </location>
</feature>
<comment type="caution">
    <text evidence="2">The sequence shown here is derived from an EMBL/GenBank/DDBJ whole genome shotgun (WGS) entry which is preliminary data.</text>
</comment>
<dbReference type="InterPro" id="IPR050620">
    <property type="entry name" value="Thioredoxin_H-type-like"/>
</dbReference>